<evidence type="ECO:0000256" key="2">
    <source>
        <dbReference type="ARBA" id="ARBA00022630"/>
    </source>
</evidence>
<dbReference type="InterPro" id="IPR036188">
    <property type="entry name" value="FAD/NAD-bd_sf"/>
</dbReference>
<keyword evidence="4 5" id="KW-0560">Oxidoreductase</keyword>
<evidence type="ECO:0000259" key="6">
    <source>
        <dbReference type="Pfam" id="PF00890"/>
    </source>
</evidence>
<dbReference type="Proteomes" id="UP000266091">
    <property type="component" value="Unassembled WGS sequence"/>
</dbReference>
<name>A0A388SCW8_9BURK</name>
<feature type="domain" description="FAD-dependent oxidoreductase 2 FAD-binding" evidence="6">
    <location>
        <begin position="30"/>
        <end position="448"/>
    </location>
</feature>
<dbReference type="Gene3D" id="3.90.700.10">
    <property type="entry name" value="Succinate dehydrogenase/fumarate reductase flavoprotein, catalytic domain"/>
    <property type="match status" value="1"/>
</dbReference>
<keyword evidence="8" id="KW-1185">Reference proteome</keyword>
<feature type="signal peptide" evidence="5">
    <location>
        <begin position="1"/>
        <end position="23"/>
    </location>
</feature>
<dbReference type="Pfam" id="PF00890">
    <property type="entry name" value="FAD_binding_2"/>
    <property type="match status" value="1"/>
</dbReference>
<protein>
    <submittedName>
        <fullName evidence="7">Fumarate reductase flavoprotein subunit</fullName>
    </submittedName>
</protein>
<dbReference type="InterPro" id="IPR003953">
    <property type="entry name" value="FAD-dep_OxRdtase_2_FAD-bd"/>
</dbReference>
<dbReference type="SUPFAM" id="SSF51905">
    <property type="entry name" value="FAD/NAD(P)-binding domain"/>
    <property type="match status" value="1"/>
</dbReference>
<dbReference type="GO" id="GO:0010181">
    <property type="term" value="F:FMN binding"/>
    <property type="evidence" value="ECO:0007669"/>
    <property type="project" value="InterPro"/>
</dbReference>
<dbReference type="NCBIfam" id="TIGR01813">
    <property type="entry name" value="flavo_cyto_c"/>
    <property type="match status" value="1"/>
</dbReference>
<evidence type="ECO:0000256" key="1">
    <source>
        <dbReference type="ARBA" id="ARBA00001974"/>
    </source>
</evidence>
<keyword evidence="3 5" id="KW-0274">FAD</keyword>
<dbReference type="InterPro" id="IPR010960">
    <property type="entry name" value="Flavocytochrome_c"/>
</dbReference>
<dbReference type="RefSeq" id="WP_116270331.1">
    <property type="nucleotide sequence ID" value="NZ_BGZJ01000001.1"/>
</dbReference>
<dbReference type="InterPro" id="IPR050315">
    <property type="entry name" value="FAD-oxidoreductase_2"/>
</dbReference>
<evidence type="ECO:0000313" key="7">
    <source>
        <dbReference type="EMBL" id="GBO94066.1"/>
    </source>
</evidence>
<evidence type="ECO:0000256" key="5">
    <source>
        <dbReference type="RuleBase" id="RU366062"/>
    </source>
</evidence>
<dbReference type="PRINTS" id="PR00368">
    <property type="entry name" value="FADPNR"/>
</dbReference>
<keyword evidence="2 5" id="KW-0285">Flavoprotein</keyword>
<dbReference type="SUPFAM" id="SSF56425">
    <property type="entry name" value="Succinate dehydrogenase/fumarate reductase flavoprotein, catalytic domain"/>
    <property type="match status" value="1"/>
</dbReference>
<proteinExistence type="inferred from homology"/>
<comment type="similarity">
    <text evidence="5">Belongs to the FAD-dependent oxidoreductase 2 family. FRD/SDH subfamily.</text>
</comment>
<evidence type="ECO:0000256" key="4">
    <source>
        <dbReference type="ARBA" id="ARBA00023002"/>
    </source>
</evidence>
<accession>A0A388SCW8</accession>
<dbReference type="AlphaFoldDB" id="A0A388SCW8"/>
<dbReference type="GO" id="GO:0016491">
    <property type="term" value="F:oxidoreductase activity"/>
    <property type="evidence" value="ECO:0007669"/>
    <property type="project" value="UniProtKB-KW"/>
</dbReference>
<evidence type="ECO:0000313" key="8">
    <source>
        <dbReference type="Proteomes" id="UP000266091"/>
    </source>
</evidence>
<comment type="caution">
    <text evidence="7">The sequence shown here is derived from an EMBL/GenBank/DDBJ whole genome shotgun (WGS) entry which is preliminary data.</text>
</comment>
<dbReference type="OrthoDB" id="9813348at2"/>
<keyword evidence="5" id="KW-0732">Signal</keyword>
<organism evidence="7 8">
    <name type="scientific">Mesosutterella multiformis</name>
    <dbReference type="NCBI Taxonomy" id="2259133"/>
    <lineage>
        <taxon>Bacteria</taxon>
        <taxon>Pseudomonadati</taxon>
        <taxon>Pseudomonadota</taxon>
        <taxon>Betaproteobacteria</taxon>
        <taxon>Burkholderiales</taxon>
        <taxon>Sutterellaceae</taxon>
        <taxon>Mesosutterella</taxon>
    </lineage>
</organism>
<gene>
    <name evidence="7" type="ORF">MESMUL_14200</name>
</gene>
<sequence>MKKLTRRTLISLAALLPVIRVNAAVSGRFDVIVVGAGIAGLAAAVSAAENGAKRVLVLEKGPMIGGHAIYADGTVSAVYPRLQKVFNIKDSPELMAKQIWEWGDRDGDLSLIRVMARESGPAIDWLRGMGVHFRDWVFVPYPSNFPRGLTSHPTRGGYEYIRALNRRARALHVEVRLNTRVVQLLRSGGAVTGVSASGPEGVERFYAPSVVLATGGFSANPDMIRRYSHIKNPGTHSSANPGGRHFDGATGDGIQLGTAVGAALAEMPYIEFIPFRGGRLLEYVGGDIFVNSKGERFVDEGVSHPKLTEALSHQPGGTMWVITDSQSVKGTTVTHKLMTGQVRKAANIDEMARIMDIDPEVLKKTISRYNSFVRKGRDDDFGKTIFTQEIKVPPYYFGVEYQDPHYTNGGIRINTKAEALNTAGLPIPGLFAAGETTGGIEGKEREGGMAFTDCLVFGRIAGREAARRVIKK</sequence>
<dbReference type="PANTHER" id="PTHR43400">
    <property type="entry name" value="FUMARATE REDUCTASE"/>
    <property type="match status" value="1"/>
</dbReference>
<accession>A0A401LMM0</accession>
<feature type="chain" id="PRO_5022263845" evidence="5">
    <location>
        <begin position="24"/>
        <end position="472"/>
    </location>
</feature>
<evidence type="ECO:0000256" key="3">
    <source>
        <dbReference type="ARBA" id="ARBA00022827"/>
    </source>
</evidence>
<dbReference type="PANTHER" id="PTHR43400:SF7">
    <property type="entry name" value="FAD-DEPENDENT OXIDOREDUCTASE 2 FAD BINDING DOMAIN-CONTAINING PROTEIN"/>
    <property type="match status" value="1"/>
</dbReference>
<reference evidence="7 8" key="1">
    <citation type="journal article" date="2018" name="Int. J. Syst. Evol. Microbiol.">
        <title>Mesosutterella multiformis gen. nov., sp. nov., a member of the family Sutterellaceae and Sutterella megalosphaeroides sp. nov., isolated from human faeces.</title>
        <authorList>
            <person name="Sakamoto M."/>
            <person name="Ikeyama N."/>
            <person name="Kunihiro T."/>
            <person name="Iino T."/>
            <person name="Yuki M."/>
            <person name="Ohkuma M."/>
        </authorList>
    </citation>
    <scope>NUCLEOTIDE SEQUENCE [LARGE SCALE GENOMIC DNA]</scope>
    <source>
        <strain evidence="7 8">4NBBH2</strain>
    </source>
</reference>
<comment type="cofactor">
    <cofactor evidence="1">
        <name>FAD</name>
        <dbReference type="ChEBI" id="CHEBI:57692"/>
    </cofactor>
</comment>
<dbReference type="EMBL" id="BGZJ01000001">
    <property type="protein sequence ID" value="GBO94066.1"/>
    <property type="molecule type" value="Genomic_DNA"/>
</dbReference>
<dbReference type="InterPro" id="IPR027477">
    <property type="entry name" value="Succ_DH/fumarate_Rdtase_cat_sf"/>
</dbReference>
<dbReference type="Gene3D" id="3.50.50.60">
    <property type="entry name" value="FAD/NAD(P)-binding domain"/>
    <property type="match status" value="1"/>
</dbReference>